<feature type="compositionally biased region" description="Low complexity" evidence="1">
    <location>
        <begin position="1271"/>
        <end position="1282"/>
    </location>
</feature>
<feature type="transmembrane region" description="Helical" evidence="2">
    <location>
        <begin position="935"/>
        <end position="955"/>
    </location>
</feature>
<feature type="transmembrane region" description="Helical" evidence="2">
    <location>
        <begin position="565"/>
        <end position="590"/>
    </location>
</feature>
<feature type="transmembrane region" description="Helical" evidence="2">
    <location>
        <begin position="868"/>
        <end position="889"/>
    </location>
</feature>
<feature type="transmembrane region" description="Helical" evidence="2">
    <location>
        <begin position="266"/>
        <end position="285"/>
    </location>
</feature>
<feature type="transmembrane region" description="Helical" evidence="2">
    <location>
        <begin position="1191"/>
        <end position="1208"/>
    </location>
</feature>
<evidence type="ECO:0000313" key="3">
    <source>
        <dbReference type="EMBL" id="NKG20276.1"/>
    </source>
</evidence>
<keyword evidence="2" id="KW-0812">Transmembrane</keyword>
<feature type="transmembrane region" description="Helical" evidence="2">
    <location>
        <begin position="1138"/>
        <end position="1155"/>
    </location>
</feature>
<evidence type="ECO:0000313" key="4">
    <source>
        <dbReference type="Proteomes" id="UP000746595"/>
    </source>
</evidence>
<feature type="transmembrane region" description="Helical" evidence="2">
    <location>
        <begin position="377"/>
        <end position="396"/>
    </location>
</feature>
<feature type="transmembrane region" description="Helical" evidence="2">
    <location>
        <begin position="446"/>
        <end position="464"/>
    </location>
</feature>
<comment type="caution">
    <text evidence="3">The sequence shown here is derived from an EMBL/GenBank/DDBJ whole genome shotgun (WGS) entry which is preliminary data.</text>
</comment>
<feature type="transmembrane region" description="Helical" evidence="2">
    <location>
        <begin position="6"/>
        <end position="21"/>
    </location>
</feature>
<gene>
    <name evidence="3" type="ORF">HED64_06060</name>
</gene>
<feature type="transmembrane region" description="Helical" evidence="2">
    <location>
        <begin position="162"/>
        <end position="179"/>
    </location>
</feature>
<feature type="transmembrane region" description="Helical" evidence="2">
    <location>
        <begin position="1018"/>
        <end position="1038"/>
    </location>
</feature>
<dbReference type="RefSeq" id="WP_168151214.1">
    <property type="nucleotide sequence ID" value="NZ_JAAWVT010000002.1"/>
</dbReference>
<feature type="region of interest" description="Disordered" evidence="1">
    <location>
        <begin position="1271"/>
        <end position="1335"/>
    </location>
</feature>
<feature type="transmembrane region" description="Helical" evidence="2">
    <location>
        <begin position="242"/>
        <end position="260"/>
    </location>
</feature>
<feature type="transmembrane region" description="Helical" evidence="2">
    <location>
        <begin position="327"/>
        <end position="344"/>
    </location>
</feature>
<feature type="transmembrane region" description="Helical" evidence="2">
    <location>
        <begin position="961"/>
        <end position="983"/>
    </location>
</feature>
<feature type="transmembrane region" description="Helical" evidence="2">
    <location>
        <begin position="904"/>
        <end position="923"/>
    </location>
</feature>
<keyword evidence="2" id="KW-1133">Transmembrane helix</keyword>
<feature type="transmembrane region" description="Helical" evidence="2">
    <location>
        <begin position="135"/>
        <end position="156"/>
    </location>
</feature>
<name>A0ABX1G3T9_9MICC</name>
<evidence type="ECO:0000256" key="2">
    <source>
        <dbReference type="SAM" id="Phobius"/>
    </source>
</evidence>
<feature type="transmembrane region" description="Helical" evidence="2">
    <location>
        <begin position="1059"/>
        <end position="1078"/>
    </location>
</feature>
<feature type="transmembrane region" description="Helical" evidence="2">
    <location>
        <begin position="191"/>
        <end position="211"/>
    </location>
</feature>
<dbReference type="Proteomes" id="UP000746595">
    <property type="component" value="Unassembled WGS sequence"/>
</dbReference>
<feature type="transmembrane region" description="Helical" evidence="2">
    <location>
        <begin position="669"/>
        <end position="688"/>
    </location>
</feature>
<feature type="transmembrane region" description="Helical" evidence="2">
    <location>
        <begin position="812"/>
        <end position="832"/>
    </location>
</feature>
<reference evidence="3 4" key="1">
    <citation type="submission" date="2020-04" db="EMBL/GenBank/DDBJ databases">
        <title>Paeniglutamicibacter sp. ANT13_2, a novel actinomycete isolated from sediment in Antarctica.</title>
        <authorList>
            <person name="Sakdapetsiri C."/>
            <person name="Pinyakong O."/>
        </authorList>
    </citation>
    <scope>NUCLEOTIDE SEQUENCE [LARGE SCALE GENOMIC DNA]</scope>
    <source>
        <strain evidence="3 4">ANT13_2</strain>
    </source>
</reference>
<feature type="transmembrane region" description="Helical" evidence="2">
    <location>
        <begin position="1167"/>
        <end position="1185"/>
    </location>
</feature>
<feature type="transmembrane region" description="Helical" evidence="2">
    <location>
        <begin position="416"/>
        <end position="434"/>
    </location>
</feature>
<dbReference type="EMBL" id="JAAWVT010000002">
    <property type="protein sequence ID" value="NKG20276.1"/>
    <property type="molecule type" value="Genomic_DNA"/>
</dbReference>
<feature type="transmembrane region" description="Helical" evidence="2">
    <location>
        <begin position="494"/>
        <end position="512"/>
    </location>
</feature>
<feature type="transmembrane region" description="Helical" evidence="2">
    <location>
        <begin position="1236"/>
        <end position="1253"/>
    </location>
</feature>
<feature type="transmembrane region" description="Helical" evidence="2">
    <location>
        <begin position="1213"/>
        <end position="1230"/>
    </location>
</feature>
<feature type="transmembrane region" description="Helical" evidence="2">
    <location>
        <begin position="518"/>
        <end position="544"/>
    </location>
</feature>
<feature type="compositionally biased region" description="Pro residues" evidence="1">
    <location>
        <begin position="1307"/>
        <end position="1320"/>
    </location>
</feature>
<feature type="transmembrane region" description="Helical" evidence="2">
    <location>
        <begin position="217"/>
        <end position="235"/>
    </location>
</feature>
<protein>
    <recommendedName>
        <fullName evidence="5">DUF2339 domain-containing protein</fullName>
    </recommendedName>
</protein>
<feature type="transmembrane region" description="Helical" evidence="2">
    <location>
        <begin position="610"/>
        <end position="632"/>
    </location>
</feature>
<keyword evidence="4" id="KW-1185">Reference proteome</keyword>
<feature type="transmembrane region" description="Helical" evidence="2">
    <location>
        <begin position="351"/>
        <end position="371"/>
    </location>
</feature>
<feature type="transmembrane region" description="Helical" evidence="2">
    <location>
        <begin position="844"/>
        <end position="861"/>
    </location>
</feature>
<feature type="transmembrane region" description="Helical" evidence="2">
    <location>
        <begin position="1084"/>
        <end position="1105"/>
    </location>
</feature>
<feature type="transmembrane region" description="Helical" evidence="2">
    <location>
        <begin position="725"/>
        <end position="742"/>
    </location>
</feature>
<keyword evidence="2" id="KW-0472">Membrane</keyword>
<evidence type="ECO:0000256" key="1">
    <source>
        <dbReference type="SAM" id="MobiDB-lite"/>
    </source>
</evidence>
<evidence type="ECO:0008006" key="5">
    <source>
        <dbReference type="Google" id="ProtNLM"/>
    </source>
</evidence>
<feature type="transmembrane region" description="Helical" evidence="2">
    <location>
        <begin position="700"/>
        <end position="719"/>
    </location>
</feature>
<organism evidence="3 4">
    <name type="scientific">Paeniglutamicibacter terrestris</name>
    <dbReference type="NCBI Taxonomy" id="2723403"/>
    <lineage>
        <taxon>Bacteria</taxon>
        <taxon>Bacillati</taxon>
        <taxon>Actinomycetota</taxon>
        <taxon>Actinomycetes</taxon>
        <taxon>Micrococcales</taxon>
        <taxon>Micrococcaceae</taxon>
        <taxon>Paeniglutamicibacter</taxon>
    </lineage>
</organism>
<sequence>MGEFALVVVAIGLFVVGFYLGRHRATVKLQAALGESARKAQAQAWQQGFDAASRVQTEVTGANNLLTPVGESQPAAPPSAIDPAAVAQPTIAQPTTQQRVPIIAWASQTQAAVAPAPAPPAPVDPRVRALRNINITLYVAALLLVAAASLFIALALPAAAKVVGLAIVAAGFYVVGLVMHARSERLRPAAAAFTATGLALIPMTGLAHFVLLSTTPGASWFVTSIIGTAAFVYAAGKLQSRVVAGLATTFLVSTAYSGGAVLNRGLIFYFFFSMLLATVITLVGFKKPRWVSNIYLQSFTVAHRYLVPATVGAGLCSAAVLRASDYGWLFAAACTYYVVALFAVPPAERFWHLAAARLSGMVALAAFLHAAEVPLTTVFRVLAVALMIQLVVLAQLSHSYMSKLRVHQRRVTIESWILVGTAAISTLLGAEGLLTDWRITGGGGELDLNWALALLVVTGLVVGIKRGGYFRWIPVGAAILVLIEPSNGNLGRQAFIFVGALLATWWLSRSALPKDSLLLGWAARVLFIAGVGAFFSLAASGWSLNPARSAHLPLSLSGGSINEQLPDVVVDVATLVGIGLALLVQVAYAVRQLLHHTRRTTGNDNLNSSGLPVLGEASFFAGGLLGASLITWSLRVLLASDSSASVAALAGATPNFGTVLWVGYQWDIILMWLLLVVGLVGTTMVLGFRTSAPQAKLSGVSATLVHLGGLTALAGALGISAGHSPSWLVEIVAALGLIYVGARAISATTRSIRVGYGILAQLLFSGTAWHIADRFDMDSHGQYALLAFTVASAQSARAIMSRHRHETKSFGAGHLLTYAALAVLLFLPLTYLSGIAGGLDQASLLIQNLCLLVFCIVVFATTSQNTELYRYIAIPGALGLLGLVLAPTLGDSLRTGGWLPSPLWGQRVAGTLISVLLAGCIVAELRGLGGRAQRWVRAAVALLYWVALMGVAFRFDSEWEIVAGVLGAAGAVVFAITWGIPLLMLGASALVARAAHSGIEAVRSLAGQRGSEPLDTMLALVLTVIILSIVAVVGGRFGSEPARFGELAKRTQGWSPAHSRVVFAAALLGLSLSGLLGLTHDSSAYVFTGGTAVLVAVFSAAALEVPLRWRESAYEIAALVAAAVIHRCWWVAVDGTSIFTACTYWVVVLAILAGYEFSRKREQRGTLIMGAAALLLSLTGVGTFLTSTLSQQLILLMGFTALLVFGLLTNRKIFTIWGAVGIAVAVLWFLRGYTFLLLLLIAVGLIVLALWRLGKMNRSAVAPENEPILQQPQAAPIPMPWQVQSNQLPRPTEPGPSGNSGDTSGPAPQPNGNPPLPQSPPATTTDPGRKPEDQR</sequence>
<accession>A0ABX1G3T9</accession>
<proteinExistence type="predicted"/>